<reference evidence="1 2" key="1">
    <citation type="submission" date="2016-04" db="EMBL/GenBank/DDBJ databases">
        <authorList>
            <person name="Evans L.H."/>
            <person name="Alamgir A."/>
            <person name="Owens N."/>
            <person name="Weber N.D."/>
            <person name="Virtaneva K."/>
            <person name="Barbian K."/>
            <person name="Babar A."/>
            <person name="Rosenke K."/>
        </authorList>
    </citation>
    <scope>NUCLEOTIDE SEQUENCE [LARGE SCALE GENOMIC DNA]</scope>
    <source>
        <strain evidence="2">S5(T) (JCM 30642 \VKM B-2941)</strain>
    </source>
</reference>
<protein>
    <recommendedName>
        <fullName evidence="3">DUF2175 domain-containing protein</fullName>
    </recommendedName>
</protein>
<dbReference type="AlphaFoldDB" id="A0A1N5V7T1"/>
<evidence type="ECO:0008006" key="3">
    <source>
        <dbReference type="Google" id="ProtNLM"/>
    </source>
</evidence>
<evidence type="ECO:0000313" key="2">
    <source>
        <dbReference type="Proteomes" id="UP000195607"/>
    </source>
</evidence>
<accession>A0A1N5V7T1</accession>
<name>A0A1N5V7T1_9ARCH</name>
<organism evidence="1 2">
    <name type="scientific">Cuniculiplasma divulgatum</name>
    <dbReference type="NCBI Taxonomy" id="1673428"/>
    <lineage>
        <taxon>Archaea</taxon>
        <taxon>Methanobacteriati</taxon>
        <taxon>Thermoplasmatota</taxon>
        <taxon>Thermoplasmata</taxon>
        <taxon>Thermoplasmatales</taxon>
        <taxon>Cuniculiplasmataceae</taxon>
        <taxon>Cuniculiplasma</taxon>
    </lineage>
</organism>
<dbReference type="RefSeq" id="WP_021789015.1">
    <property type="nucleotide sequence ID" value="NZ_LT671858.1"/>
</dbReference>
<proteinExistence type="predicted"/>
<dbReference type="Pfam" id="PF09943">
    <property type="entry name" value="DUF2175"/>
    <property type="match status" value="1"/>
</dbReference>
<gene>
    <name evidence="1" type="ORF">CSP5_1272</name>
</gene>
<dbReference type="InterPro" id="IPR018686">
    <property type="entry name" value="DUF2175"/>
</dbReference>
<evidence type="ECO:0000313" key="1">
    <source>
        <dbReference type="EMBL" id="SIM69141.1"/>
    </source>
</evidence>
<dbReference type="Proteomes" id="UP000195607">
    <property type="component" value="Chromosome I"/>
</dbReference>
<sequence length="100" mass="11535">MAQFKCYECSKDVNTGQKFTFTKKGSVHYDCFVSSKRKTIDPEKAEMLRTLSLILDSELTHLLNLLRISPEDEASKEIEKSKYKEIEKAAGETTRRIDEL</sequence>
<dbReference type="EMBL" id="LT671858">
    <property type="protein sequence ID" value="SIM69141.1"/>
    <property type="molecule type" value="Genomic_DNA"/>
</dbReference>
<dbReference type="GeneID" id="41588520"/>